<sequence length="276" mass="31451">MQLLCPEIQLMISQNLEADDLASLSLVSHTLKAISTEILFTAVRIEPVDMDAFRRAFNNHFKPEHVQYLSIWDPDETLCKESATTNEDFLSVLQIILESTKSPAQFGPQYSEIILSSRFSRLAEFNYIIQHESRSGDSLNLPIFLNKHPTLKKIHLISPPPPHHDIFVVPSGTILTLPRLEFLEAPVGFFSCDLRGSSLLLKIQVNFPEDQSAFDAMSKLLEQMHKKPDPGFPHVQEVVLCHTHGYTNLDLLFYAYVNFNNIHTLDIQGQNWVRVL</sequence>
<dbReference type="InterPro" id="IPR001810">
    <property type="entry name" value="F-box_dom"/>
</dbReference>
<gene>
    <name evidence="2" type="ORF">B0H17DRAFT_1155129</name>
</gene>
<organism evidence="2 3">
    <name type="scientific">Mycena rosella</name>
    <name type="common">Pink bonnet</name>
    <name type="synonym">Agaricus rosellus</name>
    <dbReference type="NCBI Taxonomy" id="1033263"/>
    <lineage>
        <taxon>Eukaryota</taxon>
        <taxon>Fungi</taxon>
        <taxon>Dikarya</taxon>
        <taxon>Basidiomycota</taxon>
        <taxon>Agaricomycotina</taxon>
        <taxon>Agaricomycetes</taxon>
        <taxon>Agaricomycetidae</taxon>
        <taxon>Agaricales</taxon>
        <taxon>Marasmiineae</taxon>
        <taxon>Mycenaceae</taxon>
        <taxon>Mycena</taxon>
    </lineage>
</organism>
<proteinExistence type="predicted"/>
<dbReference type="Proteomes" id="UP001221757">
    <property type="component" value="Unassembled WGS sequence"/>
</dbReference>
<feature type="domain" description="F-box" evidence="1">
    <location>
        <begin position="3"/>
        <end position="36"/>
    </location>
</feature>
<evidence type="ECO:0000313" key="2">
    <source>
        <dbReference type="EMBL" id="KAJ7601906.1"/>
    </source>
</evidence>
<keyword evidence="3" id="KW-1185">Reference proteome</keyword>
<dbReference type="Pfam" id="PF00646">
    <property type="entry name" value="F-box"/>
    <property type="match status" value="1"/>
</dbReference>
<evidence type="ECO:0000313" key="3">
    <source>
        <dbReference type="Proteomes" id="UP001221757"/>
    </source>
</evidence>
<dbReference type="EMBL" id="JARKIE010001465">
    <property type="protein sequence ID" value="KAJ7601906.1"/>
    <property type="molecule type" value="Genomic_DNA"/>
</dbReference>
<dbReference type="AlphaFoldDB" id="A0AAD7AX09"/>
<evidence type="ECO:0000259" key="1">
    <source>
        <dbReference type="Pfam" id="PF00646"/>
    </source>
</evidence>
<reference evidence="2" key="1">
    <citation type="submission" date="2023-03" db="EMBL/GenBank/DDBJ databases">
        <title>Massive genome expansion in bonnet fungi (Mycena s.s.) driven by repeated elements and novel gene families across ecological guilds.</title>
        <authorList>
            <consortium name="Lawrence Berkeley National Laboratory"/>
            <person name="Harder C.B."/>
            <person name="Miyauchi S."/>
            <person name="Viragh M."/>
            <person name="Kuo A."/>
            <person name="Thoen E."/>
            <person name="Andreopoulos B."/>
            <person name="Lu D."/>
            <person name="Skrede I."/>
            <person name="Drula E."/>
            <person name="Henrissat B."/>
            <person name="Morin E."/>
            <person name="Kohler A."/>
            <person name="Barry K."/>
            <person name="LaButti K."/>
            <person name="Morin E."/>
            <person name="Salamov A."/>
            <person name="Lipzen A."/>
            <person name="Mereny Z."/>
            <person name="Hegedus B."/>
            <person name="Baldrian P."/>
            <person name="Stursova M."/>
            <person name="Weitz H."/>
            <person name="Taylor A."/>
            <person name="Grigoriev I.V."/>
            <person name="Nagy L.G."/>
            <person name="Martin F."/>
            <person name="Kauserud H."/>
        </authorList>
    </citation>
    <scope>NUCLEOTIDE SEQUENCE</scope>
    <source>
        <strain evidence="2">CBHHK067</strain>
    </source>
</reference>
<name>A0AAD7AX09_MYCRO</name>
<dbReference type="CDD" id="cd09917">
    <property type="entry name" value="F-box_SF"/>
    <property type="match status" value="1"/>
</dbReference>
<protein>
    <recommendedName>
        <fullName evidence="1">F-box domain-containing protein</fullName>
    </recommendedName>
</protein>
<accession>A0AAD7AX09</accession>
<comment type="caution">
    <text evidence="2">The sequence shown here is derived from an EMBL/GenBank/DDBJ whole genome shotgun (WGS) entry which is preliminary data.</text>
</comment>